<keyword evidence="4" id="KW-0812">Transmembrane</keyword>
<dbReference type="InterPro" id="IPR011990">
    <property type="entry name" value="TPR-like_helical_dom_sf"/>
</dbReference>
<keyword evidence="6" id="KW-1185">Reference proteome</keyword>
<gene>
    <name evidence="5" type="ORF">J2S20_000587</name>
</gene>
<dbReference type="Proteomes" id="UP001241537">
    <property type="component" value="Unassembled WGS sequence"/>
</dbReference>
<dbReference type="AlphaFoldDB" id="A0AAE3V952"/>
<evidence type="ECO:0000256" key="3">
    <source>
        <dbReference type="PROSITE-ProRule" id="PRU00339"/>
    </source>
</evidence>
<dbReference type="InterPro" id="IPR051685">
    <property type="entry name" value="Ycf3/AcsC/BcsC/TPR_MFPF"/>
</dbReference>
<dbReference type="InterPro" id="IPR019734">
    <property type="entry name" value="TPR_rpt"/>
</dbReference>
<protein>
    <submittedName>
        <fullName evidence="5">Tetratricopeptide (TPR) repeat protein</fullName>
    </submittedName>
</protein>
<dbReference type="PANTHER" id="PTHR44943">
    <property type="entry name" value="CELLULOSE SYNTHASE OPERON PROTEIN C"/>
    <property type="match status" value="1"/>
</dbReference>
<comment type="caution">
    <text evidence="5">The sequence shown here is derived from an EMBL/GenBank/DDBJ whole genome shotgun (WGS) entry which is preliminary data.</text>
</comment>
<accession>A0AAE3V952</accession>
<keyword evidence="2 3" id="KW-0802">TPR repeat</keyword>
<evidence type="ECO:0000313" key="6">
    <source>
        <dbReference type="Proteomes" id="UP001241537"/>
    </source>
</evidence>
<name>A0AAE3V952_9FIRM</name>
<organism evidence="5 6">
    <name type="scientific">Moryella indoligenes</name>
    <dbReference type="NCBI Taxonomy" id="371674"/>
    <lineage>
        <taxon>Bacteria</taxon>
        <taxon>Bacillati</taxon>
        <taxon>Bacillota</taxon>
        <taxon>Clostridia</taxon>
        <taxon>Lachnospirales</taxon>
        <taxon>Lachnospiraceae</taxon>
        <taxon>Moryella</taxon>
    </lineage>
</organism>
<evidence type="ECO:0000256" key="4">
    <source>
        <dbReference type="SAM" id="Phobius"/>
    </source>
</evidence>
<sequence length="448" mass="50430">MTTALRRCERAANSCYNRALLRARDRDLSGAVPLLKRALKLNKELTDARNLLGLIFFELGEVGDALVQWVLSLNLKPEDNRAAWYLEDIRKRNGRLRFYARMAEQYNLALELSKNGSHDTALHLLSGVVAQYPNYTRAGLLLSLLCMQAGEWRKAELHLLRLLRTDRGNSDAVRYLAEVREALSIEQSREQARTDAVAEQRELREAEKLSGDDVIIPSTYRESTGWQTILNIGIGLLIGSAAVFFLYLPTKQAELRRAHNEELISVSEQLSEANNALAEARGSGGAVETERDELQNQLNTIEESYTYKLSQYQRLIGILNDYRSDNYAHAADLFAMIDAAQLTDIDDESGVSVTAIYNSIADKMRAEGYSSLYQQGELAYGSGDYEKAISYYDKALAINPDYTAALFKKAMAYKQQNDIQNANNLFGEVIMRFPDTELATQAKTERGY</sequence>
<dbReference type="PANTHER" id="PTHR44943:SF8">
    <property type="entry name" value="TPR REPEAT-CONTAINING PROTEIN MJ0263"/>
    <property type="match status" value="1"/>
</dbReference>
<feature type="repeat" description="TPR" evidence="3">
    <location>
        <begin position="369"/>
        <end position="402"/>
    </location>
</feature>
<feature type="transmembrane region" description="Helical" evidence="4">
    <location>
        <begin position="229"/>
        <end position="248"/>
    </location>
</feature>
<reference evidence="5" key="1">
    <citation type="submission" date="2023-07" db="EMBL/GenBank/DDBJ databases">
        <title>Genomic Encyclopedia of Type Strains, Phase IV (KMG-IV): sequencing the most valuable type-strain genomes for metagenomic binning, comparative biology and taxonomic classification.</title>
        <authorList>
            <person name="Goeker M."/>
        </authorList>
    </citation>
    <scope>NUCLEOTIDE SEQUENCE</scope>
    <source>
        <strain evidence="5">DSM 19659</strain>
    </source>
</reference>
<dbReference type="PROSITE" id="PS50005">
    <property type="entry name" value="TPR"/>
    <property type="match status" value="1"/>
</dbReference>
<dbReference type="RefSeq" id="WP_307253116.1">
    <property type="nucleotide sequence ID" value="NZ_JAUSTO010000003.1"/>
</dbReference>
<evidence type="ECO:0000256" key="1">
    <source>
        <dbReference type="ARBA" id="ARBA00022737"/>
    </source>
</evidence>
<proteinExistence type="predicted"/>
<keyword evidence="4" id="KW-0472">Membrane</keyword>
<dbReference type="Gene3D" id="1.25.40.10">
    <property type="entry name" value="Tetratricopeptide repeat domain"/>
    <property type="match status" value="3"/>
</dbReference>
<dbReference type="EMBL" id="JAUSTO010000003">
    <property type="protein sequence ID" value="MDQ0151905.1"/>
    <property type="molecule type" value="Genomic_DNA"/>
</dbReference>
<evidence type="ECO:0000256" key="2">
    <source>
        <dbReference type="ARBA" id="ARBA00022803"/>
    </source>
</evidence>
<keyword evidence="1" id="KW-0677">Repeat</keyword>
<dbReference type="Pfam" id="PF14559">
    <property type="entry name" value="TPR_19"/>
    <property type="match status" value="2"/>
</dbReference>
<keyword evidence="4" id="KW-1133">Transmembrane helix</keyword>
<dbReference type="Pfam" id="PF13432">
    <property type="entry name" value="TPR_16"/>
    <property type="match status" value="1"/>
</dbReference>
<dbReference type="SMART" id="SM00028">
    <property type="entry name" value="TPR"/>
    <property type="match status" value="6"/>
</dbReference>
<evidence type="ECO:0000313" key="5">
    <source>
        <dbReference type="EMBL" id="MDQ0151905.1"/>
    </source>
</evidence>
<dbReference type="SUPFAM" id="SSF48452">
    <property type="entry name" value="TPR-like"/>
    <property type="match status" value="1"/>
</dbReference>
<dbReference type="PROSITE" id="PS50293">
    <property type="entry name" value="TPR_REGION"/>
    <property type="match status" value="1"/>
</dbReference>